<accession>A0A3F2RXH6</accession>
<protein>
    <submittedName>
        <fullName evidence="1">Uncharacterized protein</fullName>
    </submittedName>
</protein>
<evidence type="ECO:0000313" key="1">
    <source>
        <dbReference type="EMBL" id="RLN66096.1"/>
    </source>
</evidence>
<dbReference type="Proteomes" id="UP000277300">
    <property type="component" value="Unassembled WGS sequence"/>
</dbReference>
<dbReference type="EMBL" id="MBDO02000042">
    <property type="protein sequence ID" value="RLN66096.1"/>
    <property type="molecule type" value="Genomic_DNA"/>
</dbReference>
<name>A0A3F2RXH6_9STRA</name>
<dbReference type="Gene3D" id="3.30.420.10">
    <property type="entry name" value="Ribonuclease H-like superfamily/Ribonuclease H"/>
    <property type="match status" value="1"/>
</dbReference>
<dbReference type="AlphaFoldDB" id="A0A3F2RXH6"/>
<reference evidence="1 2" key="1">
    <citation type="submission" date="2018-07" db="EMBL/GenBank/DDBJ databases">
        <title>Genome sequencing of oomycete isolates from Chile give support for New Zealand origin for Phytophthora kernoviae and make available the first Nothophytophthora sp. genome.</title>
        <authorList>
            <person name="Studholme D.J."/>
            <person name="Sanfuentes E."/>
            <person name="Panda P."/>
            <person name="Hill R."/>
            <person name="Sambles C."/>
            <person name="Grant M."/>
            <person name="Williams N.M."/>
            <person name="Mcdougal R.L."/>
        </authorList>
    </citation>
    <scope>NUCLEOTIDE SEQUENCE [LARGE SCALE GENOMIC DNA]</scope>
    <source>
        <strain evidence="1">Chile6</strain>
    </source>
</reference>
<sequence length="114" mass="13008">MGATELTPDERKFILVLHDAGLKLSAISEATYRSIGFKEVRAEPELLPRHQMARKKWGDDHEDKTNAERAAMLFSDEKKWNLDGLDGLQRRWIDMRRPDPVVVRRHSGGGSVVV</sequence>
<gene>
    <name evidence="1" type="ORF">BBP00_00002454</name>
</gene>
<comment type="caution">
    <text evidence="1">The sequence shown here is derived from an EMBL/GenBank/DDBJ whole genome shotgun (WGS) entry which is preliminary data.</text>
</comment>
<evidence type="ECO:0000313" key="2">
    <source>
        <dbReference type="Proteomes" id="UP000277300"/>
    </source>
</evidence>
<proteinExistence type="predicted"/>
<dbReference type="GO" id="GO:0003676">
    <property type="term" value="F:nucleic acid binding"/>
    <property type="evidence" value="ECO:0007669"/>
    <property type="project" value="InterPro"/>
</dbReference>
<dbReference type="InterPro" id="IPR036397">
    <property type="entry name" value="RNaseH_sf"/>
</dbReference>
<organism evidence="1 2">
    <name type="scientific">Phytophthora kernoviae</name>
    <dbReference type="NCBI Taxonomy" id="325452"/>
    <lineage>
        <taxon>Eukaryota</taxon>
        <taxon>Sar</taxon>
        <taxon>Stramenopiles</taxon>
        <taxon>Oomycota</taxon>
        <taxon>Peronosporomycetes</taxon>
        <taxon>Peronosporales</taxon>
        <taxon>Peronosporaceae</taxon>
        <taxon>Phytophthora</taxon>
    </lineage>
</organism>
<dbReference type="OrthoDB" id="8860854at2759"/>